<protein>
    <submittedName>
        <fullName evidence="2">Uncharacterized protein</fullName>
    </submittedName>
</protein>
<feature type="compositionally biased region" description="Basic and acidic residues" evidence="1">
    <location>
        <begin position="130"/>
        <end position="140"/>
    </location>
</feature>
<reference evidence="2" key="1">
    <citation type="journal article" date="2017" name="Ticks Tick Borne Dis.">
        <title>An insight into the sialome of Hyalomma excavatum.</title>
        <authorList>
            <person name="Ribeiro J.M."/>
            <person name="Slovak M."/>
            <person name="Francischetti I.M."/>
        </authorList>
    </citation>
    <scope>NUCLEOTIDE SEQUENCE</scope>
    <source>
        <strain evidence="2">Samish</strain>
        <tissue evidence="2">Salivary glands</tissue>
    </source>
</reference>
<dbReference type="AlphaFoldDB" id="A0A131XMZ5"/>
<feature type="region of interest" description="Disordered" evidence="1">
    <location>
        <begin position="117"/>
        <end position="140"/>
    </location>
</feature>
<name>A0A131XMZ5_9ACAR</name>
<dbReference type="GO" id="GO:0006360">
    <property type="term" value="P:transcription by RNA polymerase I"/>
    <property type="evidence" value="ECO:0007669"/>
    <property type="project" value="InterPro"/>
</dbReference>
<dbReference type="Pfam" id="PF08208">
    <property type="entry name" value="RNA_polI_A34"/>
    <property type="match status" value="1"/>
</dbReference>
<dbReference type="Gene3D" id="6.20.250.70">
    <property type="match status" value="1"/>
</dbReference>
<evidence type="ECO:0000256" key="1">
    <source>
        <dbReference type="SAM" id="MobiDB-lite"/>
    </source>
</evidence>
<dbReference type="InterPro" id="IPR013240">
    <property type="entry name" value="DNA-dir_RNA_pol1_su_RPA34"/>
</dbReference>
<dbReference type="EMBL" id="GEFH01001083">
    <property type="protein sequence ID" value="JAP67498.1"/>
    <property type="molecule type" value="mRNA"/>
</dbReference>
<sequence>MPSVEAKKYQVPDGFSAATENIALPSEEISTDEHRLWLIQTPTDVNISNLDGVKISLRGGDHAVVEIGENSYEFSRKENHKDTQRLSVLLQEEEGEQLTLASGFFAGMATLTKKVVCPEKPQDASPSKRPRLDYSAHETARQRFVPFGSDDVVTLSKRHKDKTEKTKKSKKSKK</sequence>
<feature type="region of interest" description="Disordered" evidence="1">
    <location>
        <begin position="155"/>
        <end position="174"/>
    </location>
</feature>
<proteinExistence type="evidence at transcript level"/>
<dbReference type="PANTHER" id="PTHR28155:SF1">
    <property type="entry name" value="DNA-DIRECTED RNA POLYMERASE I SUBUNIT RPA34.5-DOMAIN-CONTAINING PROTEIN"/>
    <property type="match status" value="1"/>
</dbReference>
<dbReference type="InterPro" id="IPR053263">
    <property type="entry name" value="Euk_RPA34_RNAP_subunit"/>
</dbReference>
<evidence type="ECO:0000313" key="2">
    <source>
        <dbReference type="EMBL" id="JAP67498.1"/>
    </source>
</evidence>
<accession>A0A131XMZ5</accession>
<dbReference type="PANTHER" id="PTHR28155">
    <property type="entry name" value="ACR243WP"/>
    <property type="match status" value="1"/>
</dbReference>
<organism evidence="2">
    <name type="scientific">Hyalomma excavatum</name>
    <dbReference type="NCBI Taxonomy" id="257692"/>
    <lineage>
        <taxon>Eukaryota</taxon>
        <taxon>Metazoa</taxon>
        <taxon>Ecdysozoa</taxon>
        <taxon>Arthropoda</taxon>
        <taxon>Chelicerata</taxon>
        <taxon>Arachnida</taxon>
        <taxon>Acari</taxon>
        <taxon>Parasitiformes</taxon>
        <taxon>Ixodida</taxon>
        <taxon>Ixodoidea</taxon>
        <taxon>Ixodidae</taxon>
        <taxon>Hyalomminae</taxon>
        <taxon>Hyalomma</taxon>
    </lineage>
</organism>